<sequence length="61" mass="7209">MWLRQYLRSAKSIKIKKVRLNASIIPKKQARLANTKSINYCNPINLTEFNNTYHLKYSPVK</sequence>
<accession>A0ABR9E4J4</accession>
<dbReference type="Proteomes" id="UP000648482">
    <property type="component" value="Unassembled WGS sequence"/>
</dbReference>
<evidence type="ECO:0000313" key="1">
    <source>
        <dbReference type="EMBL" id="MBE0360835.1"/>
    </source>
</evidence>
<name>A0ABR9E4J4_9GAMM</name>
<proteinExistence type="predicted"/>
<organism evidence="1 2">
    <name type="scientific">Pseudoalteromonas aliena SW19</name>
    <dbReference type="NCBI Taxonomy" id="1314866"/>
    <lineage>
        <taxon>Bacteria</taxon>
        <taxon>Pseudomonadati</taxon>
        <taxon>Pseudomonadota</taxon>
        <taxon>Gammaproteobacteria</taxon>
        <taxon>Alteromonadales</taxon>
        <taxon>Pseudoalteromonadaceae</taxon>
        <taxon>Pseudoalteromonas</taxon>
    </lineage>
</organism>
<evidence type="ECO:0000313" key="2">
    <source>
        <dbReference type="Proteomes" id="UP000648482"/>
    </source>
</evidence>
<protein>
    <submittedName>
        <fullName evidence="1">Uncharacterized protein</fullName>
    </submittedName>
</protein>
<dbReference type="EMBL" id="AQGU01000028">
    <property type="protein sequence ID" value="MBE0360835.1"/>
    <property type="molecule type" value="Genomic_DNA"/>
</dbReference>
<gene>
    <name evidence="1" type="ORF">PALI_a2893</name>
</gene>
<keyword evidence="2" id="KW-1185">Reference proteome</keyword>
<reference evidence="1 2" key="1">
    <citation type="submission" date="2015-06" db="EMBL/GenBank/DDBJ databases">
        <title>Genome sequence of Pseudoalteromonas aliena.</title>
        <authorList>
            <person name="Xie B.-B."/>
            <person name="Rong J.-C."/>
            <person name="Qin Q.-L."/>
            <person name="Zhang Y.-Z."/>
        </authorList>
    </citation>
    <scope>NUCLEOTIDE SEQUENCE [LARGE SCALE GENOMIC DNA]</scope>
    <source>
        <strain evidence="1 2">SW19</strain>
    </source>
</reference>
<comment type="caution">
    <text evidence="1">The sequence shown here is derived from an EMBL/GenBank/DDBJ whole genome shotgun (WGS) entry which is preliminary data.</text>
</comment>